<evidence type="ECO:0000259" key="5">
    <source>
        <dbReference type="Pfam" id="PF04542"/>
    </source>
</evidence>
<dbReference type="Gene3D" id="1.20.120.1810">
    <property type="match status" value="1"/>
</dbReference>
<evidence type="ECO:0000256" key="4">
    <source>
        <dbReference type="ARBA" id="ARBA00023163"/>
    </source>
</evidence>
<dbReference type="SUPFAM" id="SSF88946">
    <property type="entry name" value="Sigma2 domain of RNA polymerase sigma factors"/>
    <property type="match status" value="1"/>
</dbReference>
<evidence type="ECO:0000313" key="8">
    <source>
        <dbReference type="Proteomes" id="UP000051861"/>
    </source>
</evidence>
<accession>A0A0S7XJ47</accession>
<feature type="domain" description="RNA polymerase sigma-70 region 4" evidence="6">
    <location>
        <begin position="280"/>
        <end position="327"/>
    </location>
</feature>
<evidence type="ECO:0000256" key="1">
    <source>
        <dbReference type="ARBA" id="ARBA00023015"/>
    </source>
</evidence>
<reference evidence="7 8" key="1">
    <citation type="journal article" date="2015" name="Microbiome">
        <title>Genomic resolution of linkages in carbon, nitrogen, and sulfur cycling among widespread estuary sediment bacteria.</title>
        <authorList>
            <person name="Baker B.J."/>
            <person name="Lazar C.S."/>
            <person name="Teske A.P."/>
            <person name="Dick G.J."/>
        </authorList>
    </citation>
    <scope>NUCLEOTIDE SEQUENCE [LARGE SCALE GENOMIC DNA]</scope>
    <source>
        <strain evidence="7">DG_54_3</strain>
    </source>
</reference>
<dbReference type="SUPFAM" id="SSF88659">
    <property type="entry name" value="Sigma3 and sigma4 domains of RNA polymerase sigma factors"/>
    <property type="match status" value="1"/>
</dbReference>
<dbReference type="GO" id="GO:0016987">
    <property type="term" value="F:sigma factor activity"/>
    <property type="evidence" value="ECO:0007669"/>
    <property type="project" value="UniProtKB-KW"/>
</dbReference>
<keyword evidence="4" id="KW-0804">Transcription</keyword>
<comment type="caution">
    <text evidence="7">The sequence shown here is derived from an EMBL/GenBank/DDBJ whole genome shotgun (WGS) entry which is preliminary data.</text>
</comment>
<dbReference type="GO" id="GO:0006352">
    <property type="term" value="P:DNA-templated transcription initiation"/>
    <property type="evidence" value="ECO:0007669"/>
    <property type="project" value="InterPro"/>
</dbReference>
<dbReference type="Pfam" id="PF04545">
    <property type="entry name" value="Sigma70_r4"/>
    <property type="match status" value="1"/>
</dbReference>
<protein>
    <recommendedName>
        <fullName evidence="9">RNA polymerase sigma-70 domain-containing protein</fullName>
    </recommendedName>
</protein>
<dbReference type="CDD" id="cd06171">
    <property type="entry name" value="Sigma70_r4"/>
    <property type="match status" value="1"/>
</dbReference>
<dbReference type="NCBIfam" id="TIGR02937">
    <property type="entry name" value="sigma70-ECF"/>
    <property type="match status" value="1"/>
</dbReference>
<dbReference type="InterPro" id="IPR000943">
    <property type="entry name" value="RNA_pol_sigma70"/>
</dbReference>
<feature type="domain" description="RNA polymerase sigma-70 region 2" evidence="5">
    <location>
        <begin position="113"/>
        <end position="177"/>
    </location>
</feature>
<dbReference type="InterPro" id="IPR007630">
    <property type="entry name" value="RNA_pol_sigma70_r4"/>
</dbReference>
<dbReference type="GO" id="GO:0003677">
    <property type="term" value="F:DNA binding"/>
    <property type="evidence" value="ECO:0007669"/>
    <property type="project" value="UniProtKB-KW"/>
</dbReference>
<dbReference type="Proteomes" id="UP000051861">
    <property type="component" value="Unassembled WGS sequence"/>
</dbReference>
<dbReference type="InterPro" id="IPR050239">
    <property type="entry name" value="Sigma-70_RNA_pol_init_factors"/>
</dbReference>
<keyword evidence="1" id="KW-0805">Transcription regulation</keyword>
<evidence type="ECO:0008006" key="9">
    <source>
        <dbReference type="Google" id="ProtNLM"/>
    </source>
</evidence>
<evidence type="ECO:0000259" key="6">
    <source>
        <dbReference type="Pfam" id="PF04545"/>
    </source>
</evidence>
<proteinExistence type="predicted"/>
<dbReference type="EMBL" id="LIZX01000269">
    <property type="protein sequence ID" value="KPJ62438.1"/>
    <property type="molecule type" value="Genomic_DNA"/>
</dbReference>
<dbReference type="AlphaFoldDB" id="A0A0S7XJ47"/>
<organism evidence="7 8">
    <name type="scientific">candidate division WOR-1 bacterium DG_54_3</name>
    <dbReference type="NCBI Taxonomy" id="1703775"/>
    <lineage>
        <taxon>Bacteria</taxon>
        <taxon>Bacillati</taxon>
        <taxon>Saganbacteria</taxon>
    </lineage>
</organism>
<evidence type="ECO:0000313" key="7">
    <source>
        <dbReference type="EMBL" id="KPJ62438.1"/>
    </source>
</evidence>
<gene>
    <name evidence="7" type="ORF">AMJ44_15620</name>
</gene>
<evidence type="ECO:0000256" key="3">
    <source>
        <dbReference type="ARBA" id="ARBA00023125"/>
    </source>
</evidence>
<dbReference type="Gene3D" id="1.20.140.160">
    <property type="match status" value="1"/>
</dbReference>
<sequence>MQQIYIIGPSSSRSKSLPFTRESKSLRTYSSPRISQKTKENYQQPILSSKIIKYNTPKIYSHKRSSKFIAAYSSPSITETEIKENFRSYAEEINLVQQIKANGNEAWKAKEMLVKRCQNLVSYVANKYLVSDLEFKDLEQEGYIGLMKAIEKFEPGRGLAFASYATWWIQAVIIDAVIKAPMIRPSKREAFLINDLKKLVANHKSRTGEFLTAEQLSEMLELPLERIKELISGNKITVFLDDKVFKNKAKSPSWHEHLPDREDSNLENTTIAQIMARRFLDTLPPDQKRMLILEYYKDLNYQEAGEETGITRQRVHIISKEALNNLRGEKSNPRELSPYRKWSNDQKALNLMLQALTPEEQTLFKFTYEKWVAKSWIAKRFKVSEGKAIHMRNKLDKKLDKMYEIIKEFDIKNIKTLKFPSENVDIYRRIAKRSIRNARRRKSKIK</sequence>
<name>A0A0S7XJ47_UNCSA</name>
<keyword evidence="3" id="KW-0238">DNA-binding</keyword>
<dbReference type="InterPro" id="IPR013325">
    <property type="entry name" value="RNA_pol_sigma_r2"/>
</dbReference>
<dbReference type="PANTHER" id="PTHR30603">
    <property type="entry name" value="RNA POLYMERASE SIGMA FACTOR RPO"/>
    <property type="match status" value="1"/>
</dbReference>
<dbReference type="InterPro" id="IPR013324">
    <property type="entry name" value="RNA_pol_sigma_r3/r4-like"/>
</dbReference>
<keyword evidence="2" id="KW-0731">Sigma factor</keyword>
<dbReference type="Pfam" id="PF04542">
    <property type="entry name" value="Sigma70_r2"/>
    <property type="match status" value="1"/>
</dbReference>
<dbReference type="InterPro" id="IPR014284">
    <property type="entry name" value="RNA_pol_sigma-70_dom"/>
</dbReference>
<dbReference type="PANTHER" id="PTHR30603:SF47">
    <property type="entry name" value="RNA POLYMERASE SIGMA FACTOR SIGD, CHLOROPLASTIC"/>
    <property type="match status" value="1"/>
</dbReference>
<dbReference type="PRINTS" id="PR00046">
    <property type="entry name" value="SIGMA70FCT"/>
</dbReference>
<dbReference type="InterPro" id="IPR007627">
    <property type="entry name" value="RNA_pol_sigma70_r2"/>
</dbReference>
<evidence type="ECO:0000256" key="2">
    <source>
        <dbReference type="ARBA" id="ARBA00023082"/>
    </source>
</evidence>